<gene>
    <name evidence="2" type="primary">LOC115229442</name>
</gene>
<accession>A0A6P7TTN3</accession>
<evidence type="ECO:0000313" key="1">
    <source>
        <dbReference type="Proteomes" id="UP000515154"/>
    </source>
</evidence>
<dbReference type="RefSeq" id="XP_029655654.1">
    <property type="nucleotide sequence ID" value="XM_029799794.1"/>
</dbReference>
<dbReference type="KEGG" id="osn:115229442"/>
<dbReference type="Proteomes" id="UP000515154">
    <property type="component" value="Unplaced"/>
</dbReference>
<reference evidence="2" key="1">
    <citation type="submission" date="2025-08" db="UniProtKB">
        <authorList>
            <consortium name="RefSeq"/>
        </authorList>
    </citation>
    <scope>IDENTIFICATION</scope>
</reference>
<evidence type="ECO:0000313" key="2">
    <source>
        <dbReference type="RefSeq" id="XP_029655654.1"/>
    </source>
</evidence>
<dbReference type="PANTHER" id="PTHR23274">
    <property type="entry name" value="DNA HELICASE-RELATED"/>
    <property type="match status" value="1"/>
</dbReference>
<dbReference type="AlphaFoldDB" id="A0A6P7TTN3"/>
<proteinExistence type="predicted"/>
<keyword evidence="1" id="KW-1185">Reference proteome</keyword>
<name>A0A6P7TTN3_9MOLL</name>
<protein>
    <submittedName>
        <fullName evidence="2">Uncharacterized protein LOC115229442</fullName>
    </submittedName>
</protein>
<dbReference type="GO" id="GO:0005657">
    <property type="term" value="C:replication fork"/>
    <property type="evidence" value="ECO:0007669"/>
    <property type="project" value="TreeGrafter"/>
</dbReference>
<sequence>MCSGTRLIIRQLHPHLLEATILTGQGKGENVFIPRIPLILAERHFKFKRPQFPVRVSFTMSINKGQGQSLKIVSYGQPYVRCSRVGNGSNLFIFTSNSKTKNILLFIFKCPRDTKFSKCDTL</sequence>
<dbReference type="GO" id="GO:0006260">
    <property type="term" value="P:DNA replication"/>
    <property type="evidence" value="ECO:0007669"/>
    <property type="project" value="TreeGrafter"/>
</dbReference>
<organism evidence="1 2">
    <name type="scientific">Octopus sinensis</name>
    <name type="common">East Asian common octopus</name>
    <dbReference type="NCBI Taxonomy" id="2607531"/>
    <lineage>
        <taxon>Eukaryota</taxon>
        <taxon>Metazoa</taxon>
        <taxon>Spiralia</taxon>
        <taxon>Lophotrochozoa</taxon>
        <taxon>Mollusca</taxon>
        <taxon>Cephalopoda</taxon>
        <taxon>Coleoidea</taxon>
        <taxon>Octopodiformes</taxon>
        <taxon>Octopoda</taxon>
        <taxon>Incirrata</taxon>
        <taxon>Octopodidae</taxon>
        <taxon>Octopus</taxon>
    </lineage>
</organism>
<dbReference type="PANTHER" id="PTHR23274:SF51">
    <property type="entry name" value="OS03G0423850 PROTEIN"/>
    <property type="match status" value="1"/>
</dbReference>